<dbReference type="RefSeq" id="WP_090311877.1">
    <property type="nucleotide sequence ID" value="NZ_FNFE01000009.1"/>
</dbReference>
<gene>
    <name evidence="2" type="ORF">SAMN04515672_4437</name>
</gene>
<evidence type="ECO:0000256" key="1">
    <source>
        <dbReference type="SAM" id="MobiDB-lite"/>
    </source>
</evidence>
<protein>
    <submittedName>
        <fullName evidence="2">Uncharacterized protein</fullName>
    </submittedName>
</protein>
<keyword evidence="3" id="KW-1185">Reference proteome</keyword>
<proteinExistence type="predicted"/>
<feature type="region of interest" description="Disordered" evidence="1">
    <location>
        <begin position="1"/>
        <end position="25"/>
    </location>
</feature>
<accession>A0A1G9GBS1</accession>
<feature type="compositionally biased region" description="Acidic residues" evidence="1">
    <location>
        <begin position="83"/>
        <end position="100"/>
    </location>
</feature>
<feature type="region of interest" description="Disordered" evidence="1">
    <location>
        <begin position="77"/>
        <end position="123"/>
    </location>
</feature>
<dbReference type="EMBL" id="FNFE01000009">
    <property type="protein sequence ID" value="SDK98136.1"/>
    <property type="molecule type" value="Genomic_DNA"/>
</dbReference>
<sequence length="123" mass="13259">MSQSNREDVAFTELTPDSWHQNDEGNYYLDCPECGSAASLMTIVKHGRCNGYMDQQEGDTELDEAELDCTAKLRLELGYTSDPDPEATDSDAEQSEDSVETGEGVPGEGSPAGSDGTVSNEQQ</sequence>
<evidence type="ECO:0000313" key="2">
    <source>
        <dbReference type="EMBL" id="SDK98136.1"/>
    </source>
</evidence>
<name>A0A1G9GBS1_9EURY</name>
<dbReference type="AlphaFoldDB" id="A0A1G9GBS1"/>
<dbReference type="OrthoDB" id="258331at2157"/>
<evidence type="ECO:0000313" key="3">
    <source>
        <dbReference type="Proteomes" id="UP000198882"/>
    </source>
</evidence>
<dbReference type="Proteomes" id="UP000198882">
    <property type="component" value="Unassembled WGS sequence"/>
</dbReference>
<reference evidence="3" key="1">
    <citation type="submission" date="2016-10" db="EMBL/GenBank/DDBJ databases">
        <authorList>
            <person name="Varghese N."/>
            <person name="Submissions S."/>
        </authorList>
    </citation>
    <scope>NUCLEOTIDE SEQUENCE [LARGE SCALE GENOMIC DNA]</scope>
    <source>
        <strain evidence="3">B4,CECT 8067,JCM 17497</strain>
    </source>
</reference>
<organism evidence="2 3">
    <name type="scientific">Natronorubrum texcoconense</name>
    <dbReference type="NCBI Taxonomy" id="1095776"/>
    <lineage>
        <taxon>Archaea</taxon>
        <taxon>Methanobacteriati</taxon>
        <taxon>Methanobacteriota</taxon>
        <taxon>Stenosarchaea group</taxon>
        <taxon>Halobacteria</taxon>
        <taxon>Halobacteriales</taxon>
        <taxon>Natrialbaceae</taxon>
        <taxon>Natronorubrum</taxon>
    </lineage>
</organism>